<dbReference type="InterPro" id="IPR003593">
    <property type="entry name" value="AAA+_ATPase"/>
</dbReference>
<evidence type="ECO:0000256" key="1">
    <source>
        <dbReference type="ARBA" id="ARBA00011040"/>
    </source>
</evidence>
<comment type="similarity">
    <text evidence="1">Belongs to the arsA ATPase family.</text>
</comment>
<comment type="caution">
    <text evidence="3">The sequence shown here is derived from an EMBL/GenBank/DDBJ whole genome shotgun (WGS) entry which is preliminary data.</text>
</comment>
<evidence type="ECO:0000313" key="3">
    <source>
        <dbReference type="EMBL" id="MDL5376494.1"/>
    </source>
</evidence>
<dbReference type="NCBIfam" id="TIGR00345">
    <property type="entry name" value="GET3_arsA_TRC40"/>
    <property type="match status" value="1"/>
</dbReference>
<dbReference type="PANTHER" id="PTHR10803:SF3">
    <property type="entry name" value="ATPASE GET3"/>
    <property type="match status" value="1"/>
</dbReference>
<dbReference type="RefSeq" id="WP_214832130.1">
    <property type="nucleotide sequence ID" value="NZ_CP183077.1"/>
</dbReference>
<dbReference type="PANTHER" id="PTHR10803">
    <property type="entry name" value="ARSENICAL PUMP-DRIVING ATPASE ARSENITE-TRANSLOCATING ATPASE"/>
    <property type="match status" value="1"/>
</dbReference>
<dbReference type="EMBL" id="JASWER010000003">
    <property type="protein sequence ID" value="MDL5376494.1"/>
    <property type="molecule type" value="Genomic_DNA"/>
</dbReference>
<gene>
    <name evidence="3" type="primary">arsA</name>
    <name evidence="3" type="ORF">QR695_05685</name>
</gene>
<dbReference type="Pfam" id="PF02374">
    <property type="entry name" value="ArsA_ATPase"/>
    <property type="match status" value="3"/>
</dbReference>
<evidence type="ECO:0000259" key="2">
    <source>
        <dbReference type="SMART" id="SM00382"/>
    </source>
</evidence>
<evidence type="ECO:0000313" key="4">
    <source>
        <dbReference type="Proteomes" id="UP001230807"/>
    </source>
</evidence>
<protein>
    <submittedName>
        <fullName evidence="3">Arsenical pump-driving ATPase</fullName>
    </submittedName>
</protein>
<dbReference type="Gene3D" id="3.40.50.300">
    <property type="entry name" value="P-loop containing nucleotide triphosphate hydrolases"/>
    <property type="match status" value="2"/>
</dbReference>
<reference evidence="3 4" key="1">
    <citation type="submission" date="2023-06" db="EMBL/GenBank/DDBJ databases">
        <title>Influencing factors and mechanism of Cr(VI) reduction by facultative anaerobic Exiguobacterium sp. PY14.</title>
        <authorList>
            <person name="Zou L."/>
        </authorList>
    </citation>
    <scope>NUCLEOTIDE SEQUENCE [LARGE SCALE GENOMIC DNA]</scope>
    <source>
        <strain evidence="3 4">PY14</strain>
    </source>
</reference>
<feature type="domain" description="AAA+ ATPase" evidence="2">
    <location>
        <begin position="326"/>
        <end position="523"/>
    </location>
</feature>
<proteinExistence type="inferred from homology"/>
<accession>A0ABT7MMR7</accession>
<dbReference type="PIRSF" id="PIRSF001327">
    <property type="entry name" value="Arsenical_pump-driving_ATPase"/>
    <property type="match status" value="1"/>
</dbReference>
<dbReference type="InterPro" id="IPR027417">
    <property type="entry name" value="P-loop_NTPase"/>
</dbReference>
<name>A0ABT7MMR7_9BACL</name>
<dbReference type="Proteomes" id="UP001230807">
    <property type="component" value="Unassembled WGS sequence"/>
</dbReference>
<dbReference type="SUPFAM" id="SSF52540">
    <property type="entry name" value="P-loop containing nucleoside triphosphate hydrolases"/>
    <property type="match status" value="2"/>
</dbReference>
<dbReference type="CDD" id="cd02035">
    <property type="entry name" value="ArsA"/>
    <property type="match status" value="2"/>
</dbReference>
<dbReference type="InterPro" id="IPR027541">
    <property type="entry name" value="Ars_ATPase"/>
</dbReference>
<dbReference type="InterPro" id="IPR025723">
    <property type="entry name" value="ArsA/GET3_ATPase-like"/>
</dbReference>
<keyword evidence="4" id="KW-1185">Reference proteome</keyword>
<dbReference type="NCBIfam" id="TIGR04291">
    <property type="entry name" value="arsen_driv_ArsA"/>
    <property type="match status" value="1"/>
</dbReference>
<feature type="domain" description="AAA+ ATPase" evidence="2">
    <location>
        <begin position="12"/>
        <end position="232"/>
    </location>
</feature>
<dbReference type="SMART" id="SM00382">
    <property type="entry name" value="AAA"/>
    <property type="match status" value="2"/>
</dbReference>
<dbReference type="InterPro" id="IPR016300">
    <property type="entry name" value="ATPase_ArsA/GET3"/>
</dbReference>
<organism evidence="3 4">
    <name type="scientific">Exiguobacterium mexicanum</name>
    <dbReference type="NCBI Taxonomy" id="340146"/>
    <lineage>
        <taxon>Bacteria</taxon>
        <taxon>Bacillati</taxon>
        <taxon>Bacillota</taxon>
        <taxon>Bacilli</taxon>
        <taxon>Bacillales</taxon>
        <taxon>Bacillales Family XII. Incertae Sedis</taxon>
        <taxon>Exiguobacterium</taxon>
    </lineage>
</organism>
<sequence>MMNRFDFTTIEPTRYMFLTGKGGVGKTSTASSLALTLADRGKRVLLVSTDPASNLQDVFEMELDETPRLVPGTGLFIANFDPEEAAKQYMERMVGPYRGVLPDVAIQSMEEQLSGACTVEIAAFDQFTELLTSESARETYDHVIFDTAPTGHTLRLLTLPSAWDEFLETNTTGASCLGPLAGLADKQQQYKRAVETLTDGSETTLMLVARPETSTLVEAARAATELHAIGIERMQLVINGVVASDEETDRYTKRFIERQQQALRELPKGVADLETFTLSYAYENLVGVPALRRWVNGETATVPNTRYDTSHYGSIDRLVDEIELDGPSVIMTMGKGGVGKTTLASLVAVALSERGHAVHLTTTDPAAHVAFTIGLDVPDTFTVDAIDPKVEIEKYRMDVFREAGDMNDEQRMMLEEDLRSPCTEEIAVFRAFADQVAKAKDRFVVIDTAPTGHTLLLLDATESYHRELERSTGVVPEAVRDLLPKLRDPKQTHVIITTLPEATPVYEAERLVADLERAEIQPFAWVVNQSFTPLDVTSKLLTAKVASEAAWLERVNTYPRPTLLAWQEQLPVGYPALSQLLKEEVT</sequence>